<keyword evidence="7" id="KW-0238">DNA-binding</keyword>
<evidence type="ECO:0000259" key="12">
    <source>
        <dbReference type="PROSITE" id="PS50967"/>
    </source>
</evidence>
<evidence type="ECO:0000256" key="3">
    <source>
        <dbReference type="ARBA" id="ARBA00022763"/>
    </source>
</evidence>
<keyword evidence="4" id="KW-0378">Hydrolase</keyword>
<dbReference type="InterPro" id="IPR036390">
    <property type="entry name" value="WH_DNA-bd_sf"/>
</dbReference>
<dbReference type="InterPro" id="IPR010997">
    <property type="entry name" value="HRDC-like_sf"/>
</dbReference>
<dbReference type="Pfam" id="PF09382">
    <property type="entry name" value="RQC"/>
    <property type="match status" value="1"/>
</dbReference>
<evidence type="ECO:0000256" key="10">
    <source>
        <dbReference type="ARBA" id="ARBA00034617"/>
    </source>
</evidence>
<dbReference type="GO" id="GO:0003677">
    <property type="term" value="F:DNA binding"/>
    <property type="evidence" value="ECO:0007669"/>
    <property type="project" value="UniProtKB-KW"/>
</dbReference>
<dbReference type="GO" id="GO:0016787">
    <property type="term" value="F:hydrolase activity"/>
    <property type="evidence" value="ECO:0007669"/>
    <property type="project" value="UniProtKB-KW"/>
</dbReference>
<protein>
    <recommendedName>
        <fullName evidence="11">DNA 3'-5' helicase</fullName>
        <ecNumber evidence="11">5.6.2.4</ecNumber>
    </recommendedName>
</protein>
<evidence type="ECO:0000313" key="13">
    <source>
        <dbReference type="EMBL" id="KKK90122.1"/>
    </source>
</evidence>
<evidence type="ECO:0000256" key="6">
    <source>
        <dbReference type="ARBA" id="ARBA00022840"/>
    </source>
</evidence>
<dbReference type="Gene3D" id="1.10.10.10">
    <property type="entry name" value="Winged helix-like DNA-binding domain superfamily/Winged helix DNA-binding domain"/>
    <property type="match status" value="1"/>
</dbReference>
<evidence type="ECO:0000256" key="8">
    <source>
        <dbReference type="ARBA" id="ARBA00023204"/>
    </source>
</evidence>
<dbReference type="GO" id="GO:0005524">
    <property type="term" value="F:ATP binding"/>
    <property type="evidence" value="ECO:0007669"/>
    <property type="project" value="UniProtKB-KW"/>
</dbReference>
<comment type="cofactor">
    <cofactor evidence="1">
        <name>Mg(2+)</name>
        <dbReference type="ChEBI" id="CHEBI:18420"/>
    </cofactor>
</comment>
<dbReference type="InterPro" id="IPR044876">
    <property type="entry name" value="HRDC_dom_sf"/>
</dbReference>
<evidence type="ECO:0000256" key="4">
    <source>
        <dbReference type="ARBA" id="ARBA00022801"/>
    </source>
</evidence>
<proteinExistence type="predicted"/>
<dbReference type="AlphaFoldDB" id="A0A0F8Z8L2"/>
<gene>
    <name evidence="13" type="ORF">LCGC14_2726240</name>
</gene>
<organism evidence="13">
    <name type="scientific">marine sediment metagenome</name>
    <dbReference type="NCBI Taxonomy" id="412755"/>
    <lineage>
        <taxon>unclassified sequences</taxon>
        <taxon>metagenomes</taxon>
        <taxon>ecological metagenomes</taxon>
    </lineage>
</organism>
<keyword evidence="8" id="KW-0234">DNA repair</keyword>
<dbReference type="InterPro" id="IPR036388">
    <property type="entry name" value="WH-like_DNA-bd_sf"/>
</dbReference>
<keyword evidence="3" id="KW-0227">DNA damage</keyword>
<keyword evidence="6" id="KW-0067">ATP-binding</keyword>
<dbReference type="GO" id="GO:0043138">
    <property type="term" value="F:3'-5' DNA helicase activity"/>
    <property type="evidence" value="ECO:0007669"/>
    <property type="project" value="UniProtKB-EC"/>
</dbReference>
<evidence type="ECO:0000256" key="2">
    <source>
        <dbReference type="ARBA" id="ARBA00022741"/>
    </source>
</evidence>
<dbReference type="SMART" id="SM00956">
    <property type="entry name" value="RQC"/>
    <property type="match status" value="1"/>
</dbReference>
<evidence type="ECO:0000256" key="9">
    <source>
        <dbReference type="ARBA" id="ARBA00023235"/>
    </source>
</evidence>
<dbReference type="EMBL" id="LAZR01049232">
    <property type="protein sequence ID" value="KKK90122.1"/>
    <property type="molecule type" value="Genomic_DNA"/>
</dbReference>
<name>A0A0F8Z8L2_9ZZZZ</name>
<dbReference type="SMART" id="SM00341">
    <property type="entry name" value="HRDC"/>
    <property type="match status" value="1"/>
</dbReference>
<dbReference type="Gene3D" id="1.10.150.80">
    <property type="entry name" value="HRDC domain"/>
    <property type="match status" value="1"/>
</dbReference>
<evidence type="ECO:0000256" key="5">
    <source>
        <dbReference type="ARBA" id="ARBA00022806"/>
    </source>
</evidence>
<feature type="non-terminal residue" evidence="13">
    <location>
        <position position="1"/>
    </location>
</feature>
<dbReference type="GO" id="GO:0006260">
    <property type="term" value="P:DNA replication"/>
    <property type="evidence" value="ECO:0007669"/>
    <property type="project" value="InterPro"/>
</dbReference>
<dbReference type="FunFam" id="1.10.150.80:FF:000002">
    <property type="entry name" value="ATP-dependent DNA helicase RecQ"/>
    <property type="match status" value="1"/>
</dbReference>
<dbReference type="SUPFAM" id="SSF47819">
    <property type="entry name" value="HRDC-like"/>
    <property type="match status" value="1"/>
</dbReference>
<dbReference type="InterPro" id="IPR002121">
    <property type="entry name" value="HRDC_dom"/>
</dbReference>
<dbReference type="Pfam" id="PF00570">
    <property type="entry name" value="HRDC"/>
    <property type="match status" value="1"/>
</dbReference>
<keyword evidence="2" id="KW-0547">Nucleotide-binding</keyword>
<evidence type="ECO:0000256" key="1">
    <source>
        <dbReference type="ARBA" id="ARBA00001946"/>
    </source>
</evidence>
<dbReference type="SUPFAM" id="SSF46785">
    <property type="entry name" value="Winged helix' DNA-binding domain"/>
    <property type="match status" value="1"/>
</dbReference>
<keyword evidence="5" id="KW-0347">Helicase</keyword>
<dbReference type="EC" id="5.6.2.4" evidence="11"/>
<feature type="domain" description="HRDC" evidence="12">
    <location>
        <begin position="147"/>
        <end position="227"/>
    </location>
</feature>
<dbReference type="PROSITE" id="PS50967">
    <property type="entry name" value="HRDC"/>
    <property type="match status" value="1"/>
</dbReference>
<evidence type="ECO:0000256" key="7">
    <source>
        <dbReference type="ARBA" id="ARBA00023125"/>
    </source>
</evidence>
<sequence>FGQTYEADNCGACDMCTEDVERTDATTEAQMLLSAVLRTGQRFGAGYVVDVVVGAKTQRIRQLGHDQLKTYGVGRDTDKRTWRRLVDGLVADGCLLMDGGQYPTLAVTEKGQEVLYGRATFEVVEKKRQKAMPARPKRRARQVDVVEDYDEDLFEALREVRTKLARVQGVPPYIVFSDRTLREMARDVPRTAEALRDITGVGEHKLAQYGPEFLDAIGRHCGPSREQP</sequence>
<evidence type="ECO:0000256" key="11">
    <source>
        <dbReference type="ARBA" id="ARBA00034808"/>
    </source>
</evidence>
<dbReference type="InterPro" id="IPR018982">
    <property type="entry name" value="RQC_domain"/>
</dbReference>
<keyword evidence="9" id="KW-0413">Isomerase</keyword>
<dbReference type="GO" id="GO:0006281">
    <property type="term" value="P:DNA repair"/>
    <property type="evidence" value="ECO:0007669"/>
    <property type="project" value="UniProtKB-KW"/>
</dbReference>
<comment type="caution">
    <text evidence="13">The sequence shown here is derived from an EMBL/GenBank/DDBJ whole genome shotgun (WGS) entry which is preliminary data.</text>
</comment>
<comment type="catalytic activity">
    <reaction evidence="10">
        <text>Couples ATP hydrolysis with the unwinding of duplex DNA by translocating in the 3'-5' direction.</text>
        <dbReference type="EC" id="5.6.2.4"/>
    </reaction>
</comment>
<reference evidence="13" key="1">
    <citation type="journal article" date="2015" name="Nature">
        <title>Complex archaea that bridge the gap between prokaryotes and eukaryotes.</title>
        <authorList>
            <person name="Spang A."/>
            <person name="Saw J.H."/>
            <person name="Jorgensen S.L."/>
            <person name="Zaremba-Niedzwiedzka K."/>
            <person name="Martijn J."/>
            <person name="Lind A.E."/>
            <person name="van Eijk R."/>
            <person name="Schleper C."/>
            <person name="Guy L."/>
            <person name="Ettema T.J."/>
        </authorList>
    </citation>
    <scope>NUCLEOTIDE SEQUENCE</scope>
</reference>
<accession>A0A0F8Z8L2</accession>